<evidence type="ECO:0000256" key="7">
    <source>
        <dbReference type="ARBA" id="ARBA00022777"/>
    </source>
</evidence>
<dbReference type="CDD" id="cd14225">
    <property type="entry name" value="PKc_DYRK4"/>
    <property type="match status" value="1"/>
</dbReference>
<reference evidence="15" key="1">
    <citation type="submission" date="2016-05" db="EMBL/GenBank/DDBJ databases">
        <authorList>
            <person name="Lavstsen T."/>
            <person name="Jespersen J.S."/>
        </authorList>
    </citation>
    <scope>NUCLEOTIDE SEQUENCE</scope>
    <source>
        <tissue evidence="15">Brain</tissue>
    </source>
</reference>
<sequence>MLPEINNKASRPEVFPHPHRLPTEGSRIGTNRPCSQKFSSGVGTLPQLDPPVVQVVVSNAKNQHQQSDNFLPQITNKGGQNNFQTNSVERLKPTQQIAMRFGTAMDKMPVSRNSKIFSNKLEKEKAYEGQRLPMSPTEALHNFKERLTEFEQEEINDYPEVWFLGLGSQKIEGSQGAAQNNGYDDEHGSYIRVLHDHIGYRFEVLEVIGKGSFGQVLKCLDHKSNELVAIKMIRNKKRFHHQALVELKILEVIKKKDKDNLHNVIHMKEYFYFRNHLCISFELLGVNLYELIKKNNFQGFSLALIRRFAHALLRCLQMLHREKIIHCDLKPENILLSQRGPGNIKVVDFGSSCYEQQRVYTYIQSRFYRSPEVILGHPYSMAIDMWSLGCILAELYTGYPLFPGESEVEQISCIMEVLGMPPNDFVQSASRRKLFFDSKGNPRNITNSKGKKRKPSSIELSAALKNNDPLFLDFIQRCLAWDPTKRMTPDEGLQHQWILDGNFNKVRSRTKPTVKKTTDSSTNTEKQVNGKPAEKTSSENSSKDKLKRDGSASGTKMVSEERQRPIGASAEEEVCEGEGRNTQQQDVNGERPIHIIIKPQEEVGTKGKESQDPLSPV</sequence>
<evidence type="ECO:0000256" key="2">
    <source>
        <dbReference type="ARBA" id="ARBA00013203"/>
    </source>
</evidence>
<dbReference type="AlphaFoldDB" id="A0A1A7XZ01"/>
<evidence type="ECO:0000256" key="9">
    <source>
        <dbReference type="ARBA" id="ARBA00049003"/>
    </source>
</evidence>
<dbReference type="GO" id="GO:0005856">
    <property type="term" value="C:cytoskeleton"/>
    <property type="evidence" value="ECO:0007669"/>
    <property type="project" value="TreeGrafter"/>
</dbReference>
<dbReference type="PANTHER" id="PTHR24058">
    <property type="entry name" value="DUAL SPECIFICITY PROTEIN KINASE"/>
    <property type="match status" value="1"/>
</dbReference>
<keyword evidence="6 12" id="KW-0547">Nucleotide-binding</keyword>
<evidence type="ECO:0000256" key="3">
    <source>
        <dbReference type="ARBA" id="ARBA00022527"/>
    </source>
</evidence>
<protein>
    <recommendedName>
        <fullName evidence="2">dual-specificity kinase</fullName>
        <ecNumber evidence="2">2.7.12.1</ecNumber>
    </recommendedName>
</protein>
<dbReference type="EC" id="2.7.12.1" evidence="2"/>
<feature type="compositionally biased region" description="Basic and acidic residues" evidence="13">
    <location>
        <begin position="588"/>
        <end position="611"/>
    </location>
</feature>
<evidence type="ECO:0000256" key="11">
    <source>
        <dbReference type="ARBA" id="ARBA00051680"/>
    </source>
</evidence>
<evidence type="ECO:0000256" key="10">
    <source>
        <dbReference type="ARBA" id="ARBA00049308"/>
    </source>
</evidence>
<dbReference type="SUPFAM" id="SSF56112">
    <property type="entry name" value="Protein kinase-like (PK-like)"/>
    <property type="match status" value="1"/>
</dbReference>
<comment type="catalytic activity">
    <reaction evidence="9">
        <text>L-seryl-[protein] + ATP = O-phospho-L-seryl-[protein] + ADP + H(+)</text>
        <dbReference type="Rhea" id="RHEA:17989"/>
        <dbReference type="Rhea" id="RHEA-COMP:9863"/>
        <dbReference type="Rhea" id="RHEA-COMP:11604"/>
        <dbReference type="ChEBI" id="CHEBI:15378"/>
        <dbReference type="ChEBI" id="CHEBI:29999"/>
        <dbReference type="ChEBI" id="CHEBI:30616"/>
        <dbReference type="ChEBI" id="CHEBI:83421"/>
        <dbReference type="ChEBI" id="CHEBI:456216"/>
        <dbReference type="EC" id="2.7.12.1"/>
    </reaction>
</comment>
<feature type="domain" description="Protein kinase" evidence="14">
    <location>
        <begin position="202"/>
        <end position="498"/>
    </location>
</feature>
<dbReference type="Gene3D" id="1.10.510.10">
    <property type="entry name" value="Transferase(Phosphotransferase) domain 1"/>
    <property type="match status" value="1"/>
</dbReference>
<dbReference type="Gene3D" id="3.30.10.30">
    <property type="entry name" value="DYRK"/>
    <property type="match status" value="1"/>
</dbReference>
<dbReference type="GO" id="GO:0005634">
    <property type="term" value="C:nucleus"/>
    <property type="evidence" value="ECO:0007669"/>
    <property type="project" value="TreeGrafter"/>
</dbReference>
<comment type="catalytic activity">
    <reaction evidence="10">
        <text>L-threonyl-[protein] + ATP = O-phospho-L-threonyl-[protein] + ADP + H(+)</text>
        <dbReference type="Rhea" id="RHEA:46608"/>
        <dbReference type="Rhea" id="RHEA-COMP:11060"/>
        <dbReference type="Rhea" id="RHEA-COMP:11605"/>
        <dbReference type="ChEBI" id="CHEBI:15378"/>
        <dbReference type="ChEBI" id="CHEBI:30013"/>
        <dbReference type="ChEBI" id="CHEBI:30616"/>
        <dbReference type="ChEBI" id="CHEBI:61977"/>
        <dbReference type="ChEBI" id="CHEBI:456216"/>
        <dbReference type="EC" id="2.7.12.1"/>
    </reaction>
</comment>
<feature type="compositionally biased region" description="Basic and acidic residues" evidence="13">
    <location>
        <begin position="532"/>
        <end position="550"/>
    </location>
</feature>
<keyword evidence="7 15" id="KW-0418">Kinase</keyword>
<feature type="region of interest" description="Disordered" evidence="13">
    <location>
        <begin position="1"/>
        <end position="45"/>
    </location>
</feature>
<dbReference type="GO" id="GO:0004674">
    <property type="term" value="F:protein serine/threonine kinase activity"/>
    <property type="evidence" value="ECO:0007669"/>
    <property type="project" value="UniProtKB-KW"/>
</dbReference>
<evidence type="ECO:0000256" key="4">
    <source>
        <dbReference type="ARBA" id="ARBA00022553"/>
    </source>
</evidence>
<dbReference type="FunFam" id="1.10.510.10:FF:000112">
    <property type="entry name" value="Putative dual specificity tyrosine-phosphorylation-regulated kinase 2"/>
    <property type="match status" value="1"/>
</dbReference>
<evidence type="ECO:0000256" key="5">
    <source>
        <dbReference type="ARBA" id="ARBA00022679"/>
    </source>
</evidence>
<name>A0A1A7XZ01_9TELE</name>
<dbReference type="GO" id="GO:0005737">
    <property type="term" value="C:cytoplasm"/>
    <property type="evidence" value="ECO:0007669"/>
    <property type="project" value="TreeGrafter"/>
</dbReference>
<accession>A0A1A7XZ01</accession>
<keyword evidence="8 12" id="KW-0067">ATP-binding</keyword>
<dbReference type="SMART" id="SM00220">
    <property type="entry name" value="S_TKc"/>
    <property type="match status" value="1"/>
</dbReference>
<dbReference type="InterPro" id="IPR050494">
    <property type="entry name" value="Ser_Thr_dual-spec_kinase"/>
</dbReference>
<evidence type="ECO:0000313" key="15">
    <source>
        <dbReference type="EMBL" id="SBP22990.1"/>
    </source>
</evidence>
<reference evidence="15" key="2">
    <citation type="submission" date="2016-06" db="EMBL/GenBank/DDBJ databases">
        <title>The genome of a short-lived fish provides insights into sex chromosome evolution and the genetic control of aging.</title>
        <authorList>
            <person name="Reichwald K."/>
            <person name="Felder M."/>
            <person name="Petzold A."/>
            <person name="Koch P."/>
            <person name="Groth M."/>
            <person name="Platzer M."/>
        </authorList>
    </citation>
    <scope>NUCLEOTIDE SEQUENCE</scope>
    <source>
        <tissue evidence="15">Brain</tissue>
    </source>
</reference>
<dbReference type="PROSITE" id="PS00107">
    <property type="entry name" value="PROTEIN_KINASE_ATP"/>
    <property type="match status" value="1"/>
</dbReference>
<dbReference type="EMBL" id="HADX01000758">
    <property type="protein sequence ID" value="SBP22990.1"/>
    <property type="molecule type" value="Transcribed_RNA"/>
</dbReference>
<proteinExistence type="inferred from homology"/>
<dbReference type="Gene3D" id="3.30.200.20">
    <property type="entry name" value="Phosphorylase Kinase, domain 1"/>
    <property type="match status" value="1"/>
</dbReference>
<organism evidence="15">
    <name type="scientific">Iconisemion striatum</name>
    <dbReference type="NCBI Taxonomy" id="60296"/>
    <lineage>
        <taxon>Eukaryota</taxon>
        <taxon>Metazoa</taxon>
        <taxon>Chordata</taxon>
        <taxon>Craniata</taxon>
        <taxon>Vertebrata</taxon>
        <taxon>Euteleostomi</taxon>
        <taxon>Actinopterygii</taxon>
        <taxon>Neopterygii</taxon>
        <taxon>Teleostei</taxon>
        <taxon>Neoteleostei</taxon>
        <taxon>Acanthomorphata</taxon>
        <taxon>Ovalentaria</taxon>
        <taxon>Atherinomorphae</taxon>
        <taxon>Cyprinodontiformes</taxon>
        <taxon>Nothobranchiidae</taxon>
        <taxon>Iconisemion</taxon>
    </lineage>
</organism>
<feature type="binding site" evidence="12">
    <location>
        <position position="231"/>
    </location>
    <ligand>
        <name>ATP</name>
        <dbReference type="ChEBI" id="CHEBI:30616"/>
    </ligand>
</feature>
<keyword evidence="5" id="KW-0808">Transferase</keyword>
<dbReference type="FunFam" id="3.30.200.20:FF:000127">
    <property type="entry name" value="Putative dual specificity tyrosine-phosphorylation-regulated kinase 2"/>
    <property type="match status" value="1"/>
</dbReference>
<evidence type="ECO:0000256" key="6">
    <source>
        <dbReference type="ARBA" id="ARBA00022741"/>
    </source>
</evidence>
<comment type="catalytic activity">
    <reaction evidence="11">
        <text>L-tyrosyl-[protein] + ATP = O-phospho-L-tyrosyl-[protein] + ADP + H(+)</text>
        <dbReference type="Rhea" id="RHEA:10596"/>
        <dbReference type="Rhea" id="RHEA-COMP:10136"/>
        <dbReference type="Rhea" id="RHEA-COMP:20101"/>
        <dbReference type="ChEBI" id="CHEBI:15378"/>
        <dbReference type="ChEBI" id="CHEBI:30616"/>
        <dbReference type="ChEBI" id="CHEBI:46858"/>
        <dbReference type="ChEBI" id="CHEBI:61978"/>
        <dbReference type="ChEBI" id="CHEBI:456216"/>
        <dbReference type="EC" id="2.7.12.1"/>
    </reaction>
</comment>
<dbReference type="PROSITE" id="PS00108">
    <property type="entry name" value="PROTEIN_KINASE_ST"/>
    <property type="match status" value="1"/>
</dbReference>
<dbReference type="InterPro" id="IPR042521">
    <property type="entry name" value="DYRK"/>
</dbReference>
<dbReference type="GO" id="GO:0004712">
    <property type="term" value="F:protein serine/threonine/tyrosine kinase activity"/>
    <property type="evidence" value="ECO:0007669"/>
    <property type="project" value="UniProtKB-EC"/>
</dbReference>
<dbReference type="InterPro" id="IPR000719">
    <property type="entry name" value="Prot_kinase_dom"/>
</dbReference>
<evidence type="ECO:0000259" key="14">
    <source>
        <dbReference type="PROSITE" id="PS50011"/>
    </source>
</evidence>
<dbReference type="PANTHER" id="PTHR24058:SF22">
    <property type="entry name" value="DUAL SPECIFICITY TYROSINE-PHOSPHORYLATION-REGULATED KINASE 4"/>
    <property type="match status" value="1"/>
</dbReference>
<gene>
    <name evidence="15" type="primary">DYRK4</name>
</gene>
<keyword evidence="3" id="KW-0723">Serine/threonine-protein kinase</keyword>
<dbReference type="PROSITE" id="PS50011">
    <property type="entry name" value="PROTEIN_KINASE_DOM"/>
    <property type="match status" value="1"/>
</dbReference>
<feature type="compositionally biased region" description="Polar residues" evidence="13">
    <location>
        <begin position="28"/>
        <end position="42"/>
    </location>
</feature>
<evidence type="ECO:0000256" key="1">
    <source>
        <dbReference type="ARBA" id="ARBA00008867"/>
    </source>
</evidence>
<evidence type="ECO:0000256" key="13">
    <source>
        <dbReference type="SAM" id="MobiDB-lite"/>
    </source>
</evidence>
<dbReference type="Pfam" id="PF00069">
    <property type="entry name" value="Pkinase"/>
    <property type="match status" value="1"/>
</dbReference>
<dbReference type="InterPro" id="IPR017441">
    <property type="entry name" value="Protein_kinase_ATP_BS"/>
</dbReference>
<dbReference type="InterPro" id="IPR008271">
    <property type="entry name" value="Ser/Thr_kinase_AS"/>
</dbReference>
<feature type="region of interest" description="Disordered" evidence="13">
    <location>
        <begin position="508"/>
        <end position="617"/>
    </location>
</feature>
<evidence type="ECO:0000256" key="8">
    <source>
        <dbReference type="ARBA" id="ARBA00022840"/>
    </source>
</evidence>
<dbReference type="InterPro" id="IPR011009">
    <property type="entry name" value="Kinase-like_dom_sf"/>
</dbReference>
<evidence type="ECO:0000256" key="12">
    <source>
        <dbReference type="PROSITE-ProRule" id="PRU10141"/>
    </source>
</evidence>
<keyword evidence="4" id="KW-0597">Phosphoprotein</keyword>
<comment type="similarity">
    <text evidence="1">Belongs to the protein kinase superfamily. CMGC Ser/Thr protein kinase family. MNB/DYRK subfamily.</text>
</comment>
<dbReference type="GO" id="GO:0005524">
    <property type="term" value="F:ATP binding"/>
    <property type="evidence" value="ECO:0007669"/>
    <property type="project" value="UniProtKB-UniRule"/>
</dbReference>